<dbReference type="Proteomes" id="UP000664203">
    <property type="component" value="Unassembled WGS sequence"/>
</dbReference>
<feature type="compositionally biased region" description="Basic and acidic residues" evidence="1">
    <location>
        <begin position="57"/>
        <end position="68"/>
    </location>
</feature>
<dbReference type="OrthoDB" id="2537141at2759"/>
<feature type="compositionally biased region" description="Basic and acidic residues" evidence="1">
    <location>
        <begin position="531"/>
        <end position="548"/>
    </location>
</feature>
<feature type="compositionally biased region" description="Basic residues" evidence="1">
    <location>
        <begin position="44"/>
        <end position="53"/>
    </location>
</feature>
<reference evidence="2" key="1">
    <citation type="submission" date="2021-03" db="EMBL/GenBank/DDBJ databases">
        <authorList>
            <person name="Tagirdzhanova G."/>
        </authorList>
    </citation>
    <scope>NUCLEOTIDE SEQUENCE</scope>
</reference>
<comment type="caution">
    <text evidence="2">The sequence shown here is derived from an EMBL/GenBank/DDBJ whole genome shotgun (WGS) entry which is preliminary data.</text>
</comment>
<dbReference type="AlphaFoldDB" id="A0A8H3IYF7"/>
<feature type="region of interest" description="Disordered" evidence="1">
    <location>
        <begin position="181"/>
        <end position="265"/>
    </location>
</feature>
<feature type="compositionally biased region" description="Polar residues" evidence="1">
    <location>
        <begin position="408"/>
        <end position="421"/>
    </location>
</feature>
<feature type="compositionally biased region" description="Basic residues" evidence="1">
    <location>
        <begin position="244"/>
        <end position="262"/>
    </location>
</feature>
<feature type="compositionally biased region" description="Polar residues" evidence="1">
    <location>
        <begin position="368"/>
        <end position="378"/>
    </location>
</feature>
<evidence type="ECO:0000256" key="1">
    <source>
        <dbReference type="SAM" id="MobiDB-lite"/>
    </source>
</evidence>
<feature type="compositionally biased region" description="Basic and acidic residues" evidence="1">
    <location>
        <begin position="320"/>
        <end position="340"/>
    </location>
</feature>
<feature type="compositionally biased region" description="Polar residues" evidence="1">
    <location>
        <begin position="500"/>
        <end position="510"/>
    </location>
</feature>
<proteinExistence type="predicted"/>
<sequence>MSNDERQSPRTAIRNWLQLTDKKLTAKPTHEFLEQQQDIEQSSRHHSRRHRPTRYPSDIKDQRDEAAGRKYQRHNNSGTRPKRVTDEVLPVNSHQAQPQIYLKKDAAGTSDGLGLAERLGLHAPFRTFKDRSDHDILEVRSHSRKRRRSRSSTSSYLEPAAANDLLDKHHDDPSHATVLRTVSAEPALGDRGKKTSPTASQGSEMMLPSPEKLLKSYERRPRHKTRQDRYELKDNNKDSEKMRQATKKGHGEKKQKKHKRKEKSGTALMHDFAARNVAHDRLTLKPAKTLGLFGKGKSSSPVRRRGLPDLAFSEMTFLTSRRERPKDSFEDTSNRPSDKKKQWKSTKALDTEAEYSRYFTSARPASLGVTSPHGQRSQQNERRTRDHESPQAYVDLPDRPFLGFGSCGPNTSISPAKTPINTGSRGLRSGDLRSSTRSTSYLTWSQSEGPSYASPPPDRRHRIEPLASSKLSNRKCVSQAPHEGQRSMPPVSPPCGQRTFLGTQGAVSKPSSEHENPCKAPGQNSESRLATGERLRPREKSQDHHDTRTIVLDAAKAPQNIEDSVHDKTHPAEASQHGGPETVLPSRNQAACQFSGHEPGYKPQAHDTRPLSAQIPTISPHEDPLDDILEALLRDCNTKVAGSDLFPRATPIHRNSNDSEEARIPDRIKQRSHMPAHVHFNSIYSPENPPSAFRSSRKPGSAGHQQASPHADPKSTHKLSRESLNSTNRPNLGYNLSYPCVPTQNQVDSRNAWNGYDNLYERQHEQEDFTLETSREHIPPYTAVQDDLLGPSQEIGHSTGPSEYAPGLHPVEVGDNYEDDNCQEIRHDGWGDQHIDHGTIYDSGALISDESHEGFDSGIIAQNHVNSYQERERSFARGADQPENEQQLFTANMSDAYPSWRSHRLSGSNYGLERCAVDGQVQDVDPILSGFWTPHKLY</sequence>
<feature type="region of interest" description="Disordered" evidence="1">
    <location>
        <begin position="139"/>
        <end position="160"/>
    </location>
</feature>
<organism evidence="2 3">
    <name type="scientific">Alectoria fallacina</name>
    <dbReference type="NCBI Taxonomy" id="1903189"/>
    <lineage>
        <taxon>Eukaryota</taxon>
        <taxon>Fungi</taxon>
        <taxon>Dikarya</taxon>
        <taxon>Ascomycota</taxon>
        <taxon>Pezizomycotina</taxon>
        <taxon>Lecanoromycetes</taxon>
        <taxon>OSLEUM clade</taxon>
        <taxon>Lecanoromycetidae</taxon>
        <taxon>Lecanorales</taxon>
        <taxon>Lecanorineae</taxon>
        <taxon>Parmeliaceae</taxon>
        <taxon>Alectoria</taxon>
    </lineage>
</organism>
<gene>
    <name evidence="2" type="ORF">ALECFALPRED_005310</name>
</gene>
<feature type="region of interest" description="Disordered" evidence="1">
    <location>
        <begin position="680"/>
        <end position="731"/>
    </location>
</feature>
<feature type="region of interest" description="Disordered" evidence="1">
    <location>
        <begin position="316"/>
        <end position="347"/>
    </location>
</feature>
<accession>A0A8H3IYF7</accession>
<dbReference type="EMBL" id="CAJPDR010000330">
    <property type="protein sequence ID" value="CAF9932499.1"/>
    <property type="molecule type" value="Genomic_DNA"/>
</dbReference>
<feature type="compositionally biased region" description="Basic and acidic residues" evidence="1">
    <location>
        <begin position="711"/>
        <end position="721"/>
    </location>
</feature>
<name>A0A8H3IYF7_9LECA</name>
<evidence type="ECO:0000313" key="2">
    <source>
        <dbReference type="EMBL" id="CAF9932499.1"/>
    </source>
</evidence>
<protein>
    <submittedName>
        <fullName evidence="2">Uncharacterized protein</fullName>
    </submittedName>
</protein>
<feature type="compositionally biased region" description="Basic and acidic residues" evidence="1">
    <location>
        <begin position="379"/>
        <end position="389"/>
    </location>
</feature>
<feature type="region of interest" description="Disordered" evidence="1">
    <location>
        <begin position="27"/>
        <end position="102"/>
    </location>
</feature>
<feature type="region of interest" description="Disordered" evidence="1">
    <location>
        <begin position="363"/>
        <end position="548"/>
    </location>
</feature>
<feature type="region of interest" description="Disordered" evidence="1">
    <location>
        <begin position="566"/>
        <end position="585"/>
    </location>
</feature>
<keyword evidence="3" id="KW-1185">Reference proteome</keyword>
<feature type="compositionally biased region" description="Low complexity" evidence="1">
    <location>
        <begin position="422"/>
        <end position="440"/>
    </location>
</feature>
<evidence type="ECO:0000313" key="3">
    <source>
        <dbReference type="Proteomes" id="UP000664203"/>
    </source>
</evidence>
<feature type="compositionally biased region" description="Basic and acidic residues" evidence="1">
    <location>
        <begin position="227"/>
        <end position="243"/>
    </location>
</feature>